<comment type="caution">
    <text evidence="2">The sequence shown here is derived from an EMBL/GenBank/DDBJ whole genome shotgun (WGS) entry which is preliminary data.</text>
</comment>
<reference evidence="2 3" key="1">
    <citation type="journal article" date="2019" name="Sci. Rep.">
        <title>Orb-weaving spider Araneus ventricosus genome elucidates the spidroin gene catalogue.</title>
        <authorList>
            <person name="Kono N."/>
            <person name="Nakamura H."/>
            <person name="Ohtoshi R."/>
            <person name="Moran D.A.P."/>
            <person name="Shinohara A."/>
            <person name="Yoshida Y."/>
            <person name="Fujiwara M."/>
            <person name="Mori M."/>
            <person name="Tomita M."/>
            <person name="Arakawa K."/>
        </authorList>
    </citation>
    <scope>NUCLEOTIDE SEQUENCE [LARGE SCALE GENOMIC DNA]</scope>
</reference>
<evidence type="ECO:0000256" key="1">
    <source>
        <dbReference type="SAM" id="MobiDB-lite"/>
    </source>
</evidence>
<feature type="region of interest" description="Disordered" evidence="1">
    <location>
        <begin position="75"/>
        <end position="103"/>
    </location>
</feature>
<proteinExistence type="predicted"/>
<organism evidence="2 3">
    <name type="scientific">Araneus ventricosus</name>
    <name type="common">Orbweaver spider</name>
    <name type="synonym">Epeira ventricosa</name>
    <dbReference type="NCBI Taxonomy" id="182803"/>
    <lineage>
        <taxon>Eukaryota</taxon>
        <taxon>Metazoa</taxon>
        <taxon>Ecdysozoa</taxon>
        <taxon>Arthropoda</taxon>
        <taxon>Chelicerata</taxon>
        <taxon>Arachnida</taxon>
        <taxon>Araneae</taxon>
        <taxon>Araneomorphae</taxon>
        <taxon>Entelegynae</taxon>
        <taxon>Araneoidea</taxon>
        <taxon>Araneidae</taxon>
        <taxon>Araneus</taxon>
    </lineage>
</organism>
<evidence type="ECO:0000313" key="3">
    <source>
        <dbReference type="Proteomes" id="UP000499080"/>
    </source>
</evidence>
<keyword evidence="3" id="KW-1185">Reference proteome</keyword>
<dbReference type="EMBL" id="BGPR01003241">
    <property type="protein sequence ID" value="GBM85530.1"/>
    <property type="molecule type" value="Genomic_DNA"/>
</dbReference>
<dbReference type="OrthoDB" id="10065579at2759"/>
<protein>
    <submittedName>
        <fullName evidence="2">Uncharacterized protein</fullName>
    </submittedName>
</protein>
<sequence>MKTWLATQRFDDGEELHVGVRAWLKSQAATFYDDGINKLLYRCGEVRFCLVILTSRFEATRCYFGTDQVILNRGQMTRTTPQLAPPSPGSRTTPAGGRLTPYV</sequence>
<dbReference type="Proteomes" id="UP000499080">
    <property type="component" value="Unassembled WGS sequence"/>
</dbReference>
<dbReference type="AlphaFoldDB" id="A0A4Y2J6B6"/>
<accession>A0A4Y2J6B6</accession>
<evidence type="ECO:0000313" key="2">
    <source>
        <dbReference type="EMBL" id="GBM85530.1"/>
    </source>
</evidence>
<gene>
    <name evidence="2" type="ORF">AVEN_53130_1</name>
</gene>
<name>A0A4Y2J6B6_ARAVE</name>